<dbReference type="NCBIfam" id="TIGR00231">
    <property type="entry name" value="small_GTP"/>
    <property type="match status" value="1"/>
</dbReference>
<dbReference type="CDD" id="cd01896">
    <property type="entry name" value="DRG"/>
    <property type="match status" value="1"/>
</dbReference>
<dbReference type="InterPro" id="IPR029058">
    <property type="entry name" value="AB_hydrolase_fold"/>
</dbReference>
<accession>A0A2N1J7J9</accession>
<dbReference type="PANTHER" id="PTHR43127">
    <property type="entry name" value="DEVELOPMENTALLY-REGULATED GTP-BINDING PROTEIN 2"/>
    <property type="match status" value="1"/>
</dbReference>
<protein>
    <recommendedName>
        <fullName evidence="5">OBG-type G domain-containing protein</fullName>
    </recommendedName>
</protein>
<dbReference type="GO" id="GO:0003924">
    <property type="term" value="F:GTPase activity"/>
    <property type="evidence" value="ECO:0007669"/>
    <property type="project" value="InterPro"/>
</dbReference>
<proteinExistence type="predicted"/>
<evidence type="ECO:0000259" key="5">
    <source>
        <dbReference type="PROSITE" id="PS51710"/>
    </source>
</evidence>
<dbReference type="Proteomes" id="UP000232875">
    <property type="component" value="Unassembled WGS sequence"/>
</dbReference>
<dbReference type="PROSITE" id="PS00905">
    <property type="entry name" value="GTP1_OBG"/>
    <property type="match status" value="1"/>
</dbReference>
<dbReference type="InterPro" id="IPR005225">
    <property type="entry name" value="Small_GTP-bd"/>
</dbReference>
<dbReference type="Pfam" id="PF01926">
    <property type="entry name" value="MMR_HSR1"/>
    <property type="match status" value="1"/>
</dbReference>
<dbReference type="PRINTS" id="PR00326">
    <property type="entry name" value="GTP1OBG"/>
</dbReference>
<dbReference type="OrthoDB" id="190846at2759"/>
<dbReference type="Pfam" id="PF16897">
    <property type="entry name" value="MMR_HSR1_Xtn"/>
    <property type="match status" value="1"/>
</dbReference>
<dbReference type="InterPro" id="IPR031167">
    <property type="entry name" value="G_OBG"/>
</dbReference>
<sequence length="962" mass="108033">MGVVEKMKEIEQEMARTQKNKATEYHIGLLRAKLAKLRMQLLEPDKKNSKPGEGFDVMKSGNARVVLIGFPSVGKSTLLSTITETESATAAYEYTTLTAIPGVLEYEGARIQLLDLPGIIEGAAQGRGRGRQVVSVAKTADLVLMMLDATKPAQQRQLLEKELEDVGVRLNQQKPDVILKRKNGGGIVVTKAMGLTLTKIDEKMIRSILQGYKIHNCDIMMRQDITVDQFIDVVLGNRKYVPCLYVYNKIDRISMEEMDKLAHQPQSVVISAELRLNLDYLIERIWEDLDLHRIYTKKRGEHPDLSDPIVVRRGATIEHVCHGVHRALVDKFAYALVYGKSSKFPSLWKIVAGVLTLSVAVVAWLVSRDPEWQTDALLKALDYKLSDLGLDTLKYNFVLPKDIRLQLGNILSSSHNWFETLDFKIGRELAEAGAKPEHPVILLPGIISTGLESWTSKGHSAKYFRERLWAGNSMIKMVLFDKDRWVRHLKLDPKTGLDPSGVHVRAAKGLDAASYFAAGYWIWSKIIQNLAAVGYDINKIYLASYDWRLSMYNLEIRDHFYSELKSRFELNLAVTGKKTVFVSHSMGATVALYFFKWIEEEVGSEWIEKHVESLVSISGTWLGVPKAVAALFTGEMRDTVEVPRIIEYLLEHFFSSHERANLFRSWAGSSSLLIKGGDLVWGNEHGAPDDHANASVTQGNLLEYAARGNVSEDLDVTEASQSVQSRKFTTDATLPLILQHTPIEYQNMIATNYSFGFEKDAKQIQRNNKDPRKWTNPLEVQLPNAPSMKIYCIYGWGKSTERSYWMRAVDAKYSVDTDGMNFTDPLDNANSANQTVYFPQMEESRIDSRINFENGEPVVNSGCRMGEGDGTVALLSLGAMCVEGWKRKRYNPAGIEIITHEVKHEPDVLDIRGGPSTADHVDILGNAAVNEMILNVATGRGHLVKEHIGSPIREFADNIAWD</sequence>
<organism evidence="6 7">
    <name type="scientific">Malassezia vespertilionis</name>
    <dbReference type="NCBI Taxonomy" id="2020962"/>
    <lineage>
        <taxon>Eukaryota</taxon>
        <taxon>Fungi</taxon>
        <taxon>Dikarya</taxon>
        <taxon>Basidiomycota</taxon>
        <taxon>Ustilaginomycotina</taxon>
        <taxon>Malasseziomycetes</taxon>
        <taxon>Malasseziales</taxon>
        <taxon>Malasseziaceae</taxon>
        <taxon>Malassezia</taxon>
    </lineage>
</organism>
<dbReference type="SUPFAM" id="SSF81271">
    <property type="entry name" value="TGS-like"/>
    <property type="match status" value="1"/>
</dbReference>
<comment type="catalytic activity">
    <reaction evidence="4">
        <text>a monoacylglycerol + H2O = glycerol + a fatty acid + H(+)</text>
        <dbReference type="Rhea" id="RHEA:15245"/>
        <dbReference type="ChEBI" id="CHEBI:15377"/>
        <dbReference type="ChEBI" id="CHEBI:15378"/>
        <dbReference type="ChEBI" id="CHEBI:17408"/>
        <dbReference type="ChEBI" id="CHEBI:17754"/>
        <dbReference type="ChEBI" id="CHEBI:28868"/>
    </reaction>
</comment>
<keyword evidence="7" id="KW-1185">Reference proteome</keyword>
<dbReference type="InterPro" id="IPR006073">
    <property type="entry name" value="GTP-bd"/>
</dbReference>
<dbReference type="Gene3D" id="3.10.20.30">
    <property type="match status" value="1"/>
</dbReference>
<evidence type="ECO:0000313" key="6">
    <source>
        <dbReference type="EMBL" id="PKI82533.1"/>
    </source>
</evidence>
<dbReference type="InterPro" id="IPR004095">
    <property type="entry name" value="TGS"/>
</dbReference>
<evidence type="ECO:0000256" key="1">
    <source>
        <dbReference type="ARBA" id="ARBA00022741"/>
    </source>
</evidence>
<dbReference type="GO" id="GO:0005525">
    <property type="term" value="F:GTP binding"/>
    <property type="evidence" value="ECO:0007669"/>
    <property type="project" value="UniProtKB-KW"/>
</dbReference>
<keyword evidence="2" id="KW-0342">GTP-binding</keyword>
<dbReference type="FunFam" id="3.40.50.300:FF:000740">
    <property type="entry name" value="Putative GTP-binding protein 1"/>
    <property type="match status" value="1"/>
</dbReference>
<evidence type="ECO:0000256" key="4">
    <source>
        <dbReference type="ARBA" id="ARBA00048461"/>
    </source>
</evidence>
<dbReference type="SUPFAM" id="SSF52540">
    <property type="entry name" value="P-loop containing nucleoside triphosphate hydrolases"/>
    <property type="match status" value="1"/>
</dbReference>
<dbReference type="InterPro" id="IPR006074">
    <property type="entry name" value="GTP1-OBG_CS"/>
</dbReference>
<dbReference type="GO" id="GO:0006629">
    <property type="term" value="P:lipid metabolic process"/>
    <property type="evidence" value="ECO:0007669"/>
    <property type="project" value="InterPro"/>
</dbReference>
<dbReference type="Gene3D" id="3.40.50.1820">
    <property type="entry name" value="alpha/beta hydrolase"/>
    <property type="match status" value="1"/>
</dbReference>
<dbReference type="InterPro" id="IPR012676">
    <property type="entry name" value="TGS-like"/>
</dbReference>
<feature type="domain" description="OBG-type G" evidence="5">
    <location>
        <begin position="63"/>
        <end position="290"/>
    </location>
</feature>
<dbReference type="Gene3D" id="6.10.140.1070">
    <property type="match status" value="2"/>
</dbReference>
<gene>
    <name evidence="6" type="ORF">MVES_003485</name>
</gene>
<dbReference type="AlphaFoldDB" id="A0A2N1J7J9"/>
<dbReference type="STRING" id="2020962.A0A2N1J7J9"/>
<name>A0A2N1J7J9_9BASI</name>
<dbReference type="InterPro" id="IPR027417">
    <property type="entry name" value="P-loop_NTPase"/>
</dbReference>
<comment type="catalytic activity">
    <reaction evidence="3">
        <text>a diacylglycerol + H2O = a monoacylglycerol + a fatty acid + H(+)</text>
        <dbReference type="Rhea" id="RHEA:32731"/>
        <dbReference type="ChEBI" id="CHEBI:15377"/>
        <dbReference type="ChEBI" id="CHEBI:15378"/>
        <dbReference type="ChEBI" id="CHEBI:17408"/>
        <dbReference type="ChEBI" id="CHEBI:18035"/>
        <dbReference type="ChEBI" id="CHEBI:28868"/>
    </reaction>
</comment>
<dbReference type="InterPro" id="IPR031662">
    <property type="entry name" value="GTP-binding_2"/>
</dbReference>
<dbReference type="Pfam" id="PF02824">
    <property type="entry name" value="TGS"/>
    <property type="match status" value="1"/>
</dbReference>
<evidence type="ECO:0000313" key="7">
    <source>
        <dbReference type="Proteomes" id="UP000232875"/>
    </source>
</evidence>
<dbReference type="SUPFAM" id="SSF53474">
    <property type="entry name" value="alpha/beta-Hydrolases"/>
    <property type="match status" value="1"/>
</dbReference>
<evidence type="ECO:0000256" key="2">
    <source>
        <dbReference type="ARBA" id="ARBA00023134"/>
    </source>
</evidence>
<dbReference type="InterPro" id="IPR045001">
    <property type="entry name" value="DRG"/>
</dbReference>
<dbReference type="InterPro" id="IPR003386">
    <property type="entry name" value="LACT/PDAT_acylTrfase"/>
</dbReference>
<dbReference type="EMBL" id="KZ454994">
    <property type="protein sequence ID" value="PKI82533.1"/>
    <property type="molecule type" value="Genomic_DNA"/>
</dbReference>
<keyword evidence="1" id="KW-0547">Nucleotide-binding</keyword>
<dbReference type="Pfam" id="PF02450">
    <property type="entry name" value="LCAT"/>
    <property type="match status" value="1"/>
</dbReference>
<reference evidence="6 7" key="1">
    <citation type="submission" date="2017-10" db="EMBL/GenBank/DDBJ databases">
        <title>A novel species of cold-tolerant Malassezia isolated from bats.</title>
        <authorList>
            <person name="Lorch J.M."/>
            <person name="Palmer J.M."/>
            <person name="Vanderwolf K.J."/>
            <person name="Schmidt K.Z."/>
            <person name="Verant M.L."/>
            <person name="Weller T.J."/>
            <person name="Blehert D.S."/>
        </authorList>
    </citation>
    <scope>NUCLEOTIDE SEQUENCE [LARGE SCALE GENOMIC DNA]</scope>
    <source>
        <strain evidence="6 7">NWHC:44797-103</strain>
    </source>
</reference>
<dbReference type="InterPro" id="IPR012675">
    <property type="entry name" value="Beta-grasp_dom_sf"/>
</dbReference>
<dbReference type="PROSITE" id="PS51710">
    <property type="entry name" value="G_OBG"/>
    <property type="match status" value="1"/>
</dbReference>
<evidence type="ECO:0000256" key="3">
    <source>
        <dbReference type="ARBA" id="ARBA00047591"/>
    </source>
</evidence>
<dbReference type="GO" id="GO:0008374">
    <property type="term" value="F:O-acyltransferase activity"/>
    <property type="evidence" value="ECO:0007669"/>
    <property type="project" value="InterPro"/>
</dbReference>